<dbReference type="AlphaFoldDB" id="A0AAU9K1C3"/>
<dbReference type="InterPro" id="IPR050331">
    <property type="entry name" value="Zinc_finger"/>
</dbReference>
<dbReference type="PANTHER" id="PTHR16515">
    <property type="entry name" value="PR DOMAIN ZINC FINGER PROTEIN"/>
    <property type="match status" value="1"/>
</dbReference>
<dbReference type="SMART" id="SM00355">
    <property type="entry name" value="ZnF_C2H2"/>
    <property type="match status" value="3"/>
</dbReference>
<evidence type="ECO:0000256" key="5">
    <source>
        <dbReference type="ARBA" id="ARBA00022833"/>
    </source>
</evidence>
<dbReference type="GO" id="GO:0005634">
    <property type="term" value="C:nucleus"/>
    <property type="evidence" value="ECO:0007669"/>
    <property type="project" value="UniProtKB-SubCell"/>
</dbReference>
<name>A0AAU9K1C3_9CILI</name>
<evidence type="ECO:0000256" key="7">
    <source>
        <dbReference type="PROSITE-ProRule" id="PRU00042"/>
    </source>
</evidence>
<gene>
    <name evidence="9" type="ORF">BSTOLATCC_MIC57139</name>
</gene>
<dbReference type="EMBL" id="CAJZBQ010000055">
    <property type="protein sequence ID" value="CAG9332852.1"/>
    <property type="molecule type" value="Genomic_DNA"/>
</dbReference>
<feature type="domain" description="C2H2-type" evidence="8">
    <location>
        <begin position="24"/>
        <end position="54"/>
    </location>
</feature>
<evidence type="ECO:0000256" key="3">
    <source>
        <dbReference type="ARBA" id="ARBA00022737"/>
    </source>
</evidence>
<dbReference type="SUPFAM" id="SSF57667">
    <property type="entry name" value="beta-beta-alpha zinc fingers"/>
    <property type="match status" value="2"/>
</dbReference>
<dbReference type="Gene3D" id="3.30.160.60">
    <property type="entry name" value="Classic Zinc Finger"/>
    <property type="match status" value="3"/>
</dbReference>
<keyword evidence="3" id="KW-0677">Repeat</keyword>
<evidence type="ECO:0000256" key="2">
    <source>
        <dbReference type="ARBA" id="ARBA00022723"/>
    </source>
</evidence>
<reference evidence="9" key="1">
    <citation type="submission" date="2021-09" db="EMBL/GenBank/DDBJ databases">
        <authorList>
            <consortium name="AG Swart"/>
            <person name="Singh M."/>
            <person name="Singh A."/>
            <person name="Seah K."/>
            <person name="Emmerich C."/>
        </authorList>
    </citation>
    <scope>NUCLEOTIDE SEQUENCE</scope>
    <source>
        <strain evidence="9">ATCC30299</strain>
    </source>
</reference>
<protein>
    <recommendedName>
        <fullName evidence="8">C2H2-type domain-containing protein</fullName>
    </recommendedName>
</protein>
<evidence type="ECO:0000313" key="9">
    <source>
        <dbReference type="EMBL" id="CAG9332852.1"/>
    </source>
</evidence>
<evidence type="ECO:0000259" key="8">
    <source>
        <dbReference type="PROSITE" id="PS50157"/>
    </source>
</evidence>
<keyword evidence="6" id="KW-0539">Nucleus</keyword>
<keyword evidence="2" id="KW-0479">Metal-binding</keyword>
<keyword evidence="5" id="KW-0862">Zinc</keyword>
<comment type="subcellular location">
    <subcellularLocation>
        <location evidence="1">Nucleus</location>
    </subcellularLocation>
</comment>
<keyword evidence="4 7" id="KW-0863">Zinc-finger</keyword>
<dbReference type="Proteomes" id="UP001162131">
    <property type="component" value="Unassembled WGS sequence"/>
</dbReference>
<dbReference type="InterPro" id="IPR013087">
    <property type="entry name" value="Znf_C2H2_type"/>
</dbReference>
<organism evidence="9 10">
    <name type="scientific">Blepharisma stoltei</name>
    <dbReference type="NCBI Taxonomy" id="1481888"/>
    <lineage>
        <taxon>Eukaryota</taxon>
        <taxon>Sar</taxon>
        <taxon>Alveolata</taxon>
        <taxon>Ciliophora</taxon>
        <taxon>Postciliodesmatophora</taxon>
        <taxon>Heterotrichea</taxon>
        <taxon>Heterotrichida</taxon>
        <taxon>Blepharismidae</taxon>
        <taxon>Blepharisma</taxon>
    </lineage>
</organism>
<dbReference type="GO" id="GO:0008270">
    <property type="term" value="F:zinc ion binding"/>
    <property type="evidence" value="ECO:0007669"/>
    <property type="project" value="UniProtKB-KW"/>
</dbReference>
<comment type="caution">
    <text evidence="9">The sequence shown here is derived from an EMBL/GenBank/DDBJ whole genome shotgun (WGS) entry which is preliminary data.</text>
</comment>
<accession>A0AAU9K1C3</accession>
<dbReference type="FunFam" id="3.30.160.60:FF:000624">
    <property type="entry name" value="zinc finger protein 697"/>
    <property type="match status" value="1"/>
</dbReference>
<dbReference type="InterPro" id="IPR036236">
    <property type="entry name" value="Znf_C2H2_sf"/>
</dbReference>
<feature type="domain" description="C2H2-type" evidence="8">
    <location>
        <begin position="55"/>
        <end position="82"/>
    </location>
</feature>
<evidence type="ECO:0000313" key="10">
    <source>
        <dbReference type="Proteomes" id="UP001162131"/>
    </source>
</evidence>
<dbReference type="Pfam" id="PF00096">
    <property type="entry name" value="zf-C2H2"/>
    <property type="match status" value="3"/>
</dbReference>
<keyword evidence="10" id="KW-1185">Reference proteome</keyword>
<dbReference type="PROSITE" id="PS50157">
    <property type="entry name" value="ZINC_FINGER_C2H2_2"/>
    <property type="match status" value="3"/>
</dbReference>
<sequence>MIFFCIPIINMKTSQPTSDQLILYCCMENDCGKTFITKFNLKRHCASVHLKTKNFKCNYCHKFFSSKQNLDEHIFIHTGERPFTCEICQISFRQISQLSLHKRNHSKVFIKNNVKNVTNPMATVDKNSFNIQEASMEIEEHKAVSTISSINLPLLNSNRVSGDAVLPAFLEIIGEYK</sequence>
<dbReference type="PANTHER" id="PTHR16515:SF49">
    <property type="entry name" value="GASTRULA ZINC FINGER PROTEIN XLCGF49.1-LIKE-RELATED"/>
    <property type="match status" value="1"/>
</dbReference>
<dbReference type="PROSITE" id="PS00028">
    <property type="entry name" value="ZINC_FINGER_C2H2_1"/>
    <property type="match status" value="3"/>
</dbReference>
<evidence type="ECO:0000256" key="1">
    <source>
        <dbReference type="ARBA" id="ARBA00004123"/>
    </source>
</evidence>
<proteinExistence type="predicted"/>
<feature type="domain" description="C2H2-type" evidence="8">
    <location>
        <begin position="83"/>
        <end position="106"/>
    </location>
</feature>
<dbReference type="GO" id="GO:0010468">
    <property type="term" value="P:regulation of gene expression"/>
    <property type="evidence" value="ECO:0007669"/>
    <property type="project" value="TreeGrafter"/>
</dbReference>
<evidence type="ECO:0000256" key="4">
    <source>
        <dbReference type="ARBA" id="ARBA00022771"/>
    </source>
</evidence>
<evidence type="ECO:0000256" key="6">
    <source>
        <dbReference type="ARBA" id="ARBA00023242"/>
    </source>
</evidence>